<dbReference type="PATRIC" id="fig|926562.3.peg.1688"/>
<proteinExistence type="inferred from homology"/>
<dbReference type="OrthoDB" id="9811314at2"/>
<comment type="similarity">
    <text evidence="1">Belongs to the peptidase M16 family.</text>
</comment>
<organism evidence="4 5">
    <name type="scientific">Owenweeksia hongkongensis (strain DSM 17368 / CIP 108786 / JCM 12287 / NRRL B-23963 / UST20020801)</name>
    <dbReference type="NCBI Taxonomy" id="926562"/>
    <lineage>
        <taxon>Bacteria</taxon>
        <taxon>Pseudomonadati</taxon>
        <taxon>Bacteroidota</taxon>
        <taxon>Flavobacteriia</taxon>
        <taxon>Flavobacteriales</taxon>
        <taxon>Owenweeksiaceae</taxon>
        <taxon>Owenweeksia</taxon>
    </lineage>
</organism>
<dbReference type="PANTHER" id="PTHR11851:SF49">
    <property type="entry name" value="MITOCHONDRIAL-PROCESSING PEPTIDASE SUBUNIT ALPHA"/>
    <property type="match status" value="1"/>
</dbReference>
<dbReference type="Gene3D" id="3.30.830.10">
    <property type="entry name" value="Metalloenzyme, LuxS/M16 peptidase-like"/>
    <property type="match status" value="2"/>
</dbReference>
<dbReference type="KEGG" id="oho:Oweho_1685"/>
<dbReference type="GO" id="GO:0046872">
    <property type="term" value="F:metal ion binding"/>
    <property type="evidence" value="ECO:0007669"/>
    <property type="project" value="InterPro"/>
</dbReference>
<dbReference type="Pfam" id="PF00675">
    <property type="entry name" value="Peptidase_M16"/>
    <property type="match status" value="1"/>
</dbReference>
<protein>
    <submittedName>
        <fullName evidence="4">Putative Zn-dependent peptidase</fullName>
    </submittedName>
</protein>
<keyword evidence="5" id="KW-1185">Reference proteome</keyword>
<dbReference type="InterPro" id="IPR007863">
    <property type="entry name" value="Peptidase_M16_C"/>
</dbReference>
<feature type="domain" description="Peptidase M16 N-terminal" evidence="2">
    <location>
        <begin position="16"/>
        <end position="159"/>
    </location>
</feature>
<evidence type="ECO:0000313" key="4">
    <source>
        <dbReference type="EMBL" id="AEV32673.1"/>
    </source>
</evidence>
<dbReference type="SUPFAM" id="SSF63411">
    <property type="entry name" value="LuxS/MPP-like metallohydrolase"/>
    <property type="match status" value="2"/>
</dbReference>
<reference evidence="4 5" key="1">
    <citation type="journal article" date="2012" name="Stand. Genomic Sci.">
        <title>Genome sequence of the orange-pigmented seawater bacterium Owenweeksia hongkongensis type strain (UST20020801(T)).</title>
        <authorList>
            <person name="Riedel T."/>
            <person name="Held B."/>
            <person name="Nolan M."/>
            <person name="Lucas S."/>
            <person name="Lapidus A."/>
            <person name="Tice H."/>
            <person name="Del Rio T.G."/>
            <person name="Cheng J.F."/>
            <person name="Han C."/>
            <person name="Tapia R."/>
            <person name="Goodwin L.A."/>
            <person name="Pitluck S."/>
            <person name="Liolios K."/>
            <person name="Mavromatis K."/>
            <person name="Pagani I."/>
            <person name="Ivanova N."/>
            <person name="Mikhailova N."/>
            <person name="Pati A."/>
            <person name="Chen A."/>
            <person name="Palaniappan K."/>
            <person name="Rohde M."/>
            <person name="Tindall B.J."/>
            <person name="Detter J.C."/>
            <person name="Goker M."/>
            <person name="Woyke T."/>
            <person name="Bristow J."/>
            <person name="Eisen J.A."/>
            <person name="Markowitz V."/>
            <person name="Hugenholtz P."/>
            <person name="Klenk H.P."/>
            <person name="Kyrpides N.C."/>
        </authorList>
    </citation>
    <scope>NUCLEOTIDE SEQUENCE</scope>
    <source>
        <strain evidence="5">DSM 17368 / JCM 12287 / NRRL B-23963</strain>
    </source>
</reference>
<dbReference type="PANTHER" id="PTHR11851">
    <property type="entry name" value="METALLOPROTEASE"/>
    <property type="match status" value="1"/>
</dbReference>
<dbReference type="STRING" id="926562.Oweho_1685"/>
<dbReference type="HOGENOM" id="CLU_009902_3_2_10"/>
<dbReference type="RefSeq" id="WP_014202029.1">
    <property type="nucleotide sequence ID" value="NC_016599.1"/>
</dbReference>
<evidence type="ECO:0000313" key="5">
    <source>
        <dbReference type="Proteomes" id="UP000005631"/>
    </source>
</evidence>
<dbReference type="EMBL" id="CP003156">
    <property type="protein sequence ID" value="AEV32673.1"/>
    <property type="molecule type" value="Genomic_DNA"/>
</dbReference>
<feature type="domain" description="Peptidase M16 C-terminal" evidence="3">
    <location>
        <begin position="165"/>
        <end position="340"/>
    </location>
</feature>
<dbReference type="Proteomes" id="UP000005631">
    <property type="component" value="Chromosome"/>
</dbReference>
<evidence type="ECO:0000256" key="1">
    <source>
        <dbReference type="ARBA" id="ARBA00007261"/>
    </source>
</evidence>
<sequence length="410" mass="46422">MEFEIFELSNGIRVVHKQMDRPVAHCGLMVMAGSRDESLEEEGLAHFIEHVLFKGTTKRKAYHILSRMEDAGGELNAYTDKETTVIYSSFLESDYNRAIDLIFDINFNSIFPEKEIQKEKEVIIDEINSYKDSPSELIFDDFEETLFPNHPLGMNILGTPEKVKSFSRKDILNFISREYGNNRMVFSSVGNISSAKLKRMLDKATEHLPAKISTHTRVAPPAYQTKHVSVEKSNFQTHAVLGTRSYYANHEKSRTLHLLNNILGGPGMNSRLNLNIREKYGFTYNIESFYNPYSDTGVFGIYAGTDPGTIGKTLKLIDKELKKLREIKLGTMQLTKAKRQILGQIAMGQENNASLMLALGKSLLVFDRVDTFEEIRAKIEGITSEDLQDVANEILAPEQMSSIVYKPIAN</sequence>
<dbReference type="eggNOG" id="COG0612">
    <property type="taxonomic scope" value="Bacteria"/>
</dbReference>
<accession>G8R033</accession>
<gene>
    <name evidence="4" type="ordered locus">Oweho_1685</name>
</gene>
<dbReference type="Pfam" id="PF05193">
    <property type="entry name" value="Peptidase_M16_C"/>
    <property type="match status" value="1"/>
</dbReference>
<dbReference type="InterPro" id="IPR011765">
    <property type="entry name" value="Pept_M16_N"/>
</dbReference>
<evidence type="ECO:0000259" key="3">
    <source>
        <dbReference type="Pfam" id="PF05193"/>
    </source>
</evidence>
<evidence type="ECO:0000259" key="2">
    <source>
        <dbReference type="Pfam" id="PF00675"/>
    </source>
</evidence>
<name>G8R033_OWEHD</name>
<dbReference type="InterPro" id="IPR011249">
    <property type="entry name" value="Metalloenz_LuxS/M16"/>
</dbReference>
<dbReference type="InterPro" id="IPR050361">
    <property type="entry name" value="MPP/UQCRC_Complex"/>
</dbReference>
<dbReference type="AlphaFoldDB" id="G8R033"/>